<evidence type="ECO:0000256" key="12">
    <source>
        <dbReference type="RuleBase" id="RU003357"/>
    </source>
</evidence>
<evidence type="ECO:0000256" key="4">
    <source>
        <dbReference type="ARBA" id="ARBA00022496"/>
    </source>
</evidence>
<keyword evidence="8 12" id="KW-0798">TonB box</keyword>
<dbReference type="Gene3D" id="2.40.170.20">
    <property type="entry name" value="TonB-dependent receptor, beta-barrel domain"/>
    <property type="match status" value="1"/>
</dbReference>
<keyword evidence="9 11" id="KW-0472">Membrane</keyword>
<evidence type="ECO:0000256" key="2">
    <source>
        <dbReference type="ARBA" id="ARBA00022448"/>
    </source>
</evidence>
<comment type="subcellular location">
    <subcellularLocation>
        <location evidence="1 11">Cell outer membrane</location>
        <topology evidence="1 11">Multi-pass membrane protein</topology>
    </subcellularLocation>
</comment>
<dbReference type="InterPro" id="IPR000531">
    <property type="entry name" value="Beta-barrel_TonB"/>
</dbReference>
<protein>
    <submittedName>
        <fullName evidence="15">TonB-dependent receptor</fullName>
    </submittedName>
</protein>
<keyword evidence="15" id="KW-0675">Receptor</keyword>
<evidence type="ECO:0000256" key="9">
    <source>
        <dbReference type="ARBA" id="ARBA00023136"/>
    </source>
</evidence>
<dbReference type="SUPFAM" id="SSF49464">
    <property type="entry name" value="Carboxypeptidase regulatory domain-like"/>
    <property type="match status" value="1"/>
</dbReference>
<feature type="domain" description="TonB-dependent receptor plug" evidence="14">
    <location>
        <begin position="98"/>
        <end position="204"/>
    </location>
</feature>
<evidence type="ECO:0000259" key="13">
    <source>
        <dbReference type="Pfam" id="PF00593"/>
    </source>
</evidence>
<dbReference type="PANTHER" id="PTHR32552">
    <property type="entry name" value="FERRICHROME IRON RECEPTOR-RELATED"/>
    <property type="match status" value="1"/>
</dbReference>
<dbReference type="Gene3D" id="2.170.130.10">
    <property type="entry name" value="TonB-dependent receptor, plug domain"/>
    <property type="match status" value="1"/>
</dbReference>
<dbReference type="SUPFAM" id="SSF56935">
    <property type="entry name" value="Porins"/>
    <property type="match status" value="1"/>
</dbReference>
<dbReference type="InterPro" id="IPR008969">
    <property type="entry name" value="CarboxyPept-like_regulatory"/>
</dbReference>
<dbReference type="InterPro" id="IPR037066">
    <property type="entry name" value="Plug_dom_sf"/>
</dbReference>
<comment type="similarity">
    <text evidence="11 12">Belongs to the TonB-dependent receptor family.</text>
</comment>
<dbReference type="Pfam" id="PF13715">
    <property type="entry name" value="CarbopepD_reg_2"/>
    <property type="match status" value="1"/>
</dbReference>
<evidence type="ECO:0000256" key="11">
    <source>
        <dbReference type="PROSITE-ProRule" id="PRU01360"/>
    </source>
</evidence>
<keyword evidence="5 11" id="KW-0812">Transmembrane</keyword>
<organism evidence="15 16">
    <name type="scientific">Marivirga lumbricoides</name>
    <dbReference type="NCBI Taxonomy" id="1046115"/>
    <lineage>
        <taxon>Bacteria</taxon>
        <taxon>Pseudomonadati</taxon>
        <taxon>Bacteroidota</taxon>
        <taxon>Cytophagia</taxon>
        <taxon>Cytophagales</taxon>
        <taxon>Marivirgaceae</taxon>
        <taxon>Marivirga</taxon>
    </lineage>
</organism>
<evidence type="ECO:0000256" key="1">
    <source>
        <dbReference type="ARBA" id="ARBA00004571"/>
    </source>
</evidence>
<evidence type="ECO:0000256" key="5">
    <source>
        <dbReference type="ARBA" id="ARBA00022692"/>
    </source>
</evidence>
<dbReference type="InterPro" id="IPR039426">
    <property type="entry name" value="TonB-dep_rcpt-like"/>
</dbReference>
<evidence type="ECO:0000256" key="8">
    <source>
        <dbReference type="ARBA" id="ARBA00023077"/>
    </source>
</evidence>
<evidence type="ECO:0000313" key="16">
    <source>
        <dbReference type="Proteomes" id="UP000636010"/>
    </source>
</evidence>
<evidence type="ECO:0000313" key="15">
    <source>
        <dbReference type="EMBL" id="GGC42998.1"/>
    </source>
</evidence>
<keyword evidence="2 11" id="KW-0813">Transport</keyword>
<evidence type="ECO:0000256" key="10">
    <source>
        <dbReference type="ARBA" id="ARBA00023237"/>
    </source>
</evidence>
<evidence type="ECO:0000256" key="6">
    <source>
        <dbReference type="ARBA" id="ARBA00023004"/>
    </source>
</evidence>
<dbReference type="PANTHER" id="PTHR32552:SF81">
    <property type="entry name" value="TONB-DEPENDENT OUTER MEMBRANE RECEPTOR"/>
    <property type="match status" value="1"/>
</dbReference>
<name>A0ABQ1MM68_9BACT</name>
<keyword evidence="16" id="KW-1185">Reference proteome</keyword>
<dbReference type="Gene3D" id="2.60.40.1120">
    <property type="entry name" value="Carboxypeptidase-like, regulatory domain"/>
    <property type="match status" value="1"/>
</dbReference>
<evidence type="ECO:0000256" key="3">
    <source>
        <dbReference type="ARBA" id="ARBA00022452"/>
    </source>
</evidence>
<dbReference type="Proteomes" id="UP000636010">
    <property type="component" value="Unassembled WGS sequence"/>
</dbReference>
<reference evidence="16" key="1">
    <citation type="journal article" date="2019" name="Int. J. Syst. Evol. Microbiol.">
        <title>The Global Catalogue of Microorganisms (GCM) 10K type strain sequencing project: providing services to taxonomists for standard genome sequencing and annotation.</title>
        <authorList>
            <consortium name="The Broad Institute Genomics Platform"/>
            <consortium name="The Broad Institute Genome Sequencing Center for Infectious Disease"/>
            <person name="Wu L."/>
            <person name="Ma J."/>
        </authorList>
    </citation>
    <scope>NUCLEOTIDE SEQUENCE [LARGE SCALE GENOMIC DNA]</scope>
    <source>
        <strain evidence="16">CGMCC 1.10832</strain>
    </source>
</reference>
<keyword evidence="3 11" id="KW-1134">Transmembrane beta strand</keyword>
<evidence type="ECO:0000256" key="7">
    <source>
        <dbReference type="ARBA" id="ARBA00023065"/>
    </source>
</evidence>
<accession>A0ABQ1MM68</accession>
<keyword evidence="7" id="KW-0406">Ion transport</keyword>
<dbReference type="InterPro" id="IPR036942">
    <property type="entry name" value="Beta-barrel_TonB_sf"/>
</dbReference>
<dbReference type="EMBL" id="BMEC01000010">
    <property type="protein sequence ID" value="GGC42998.1"/>
    <property type="molecule type" value="Genomic_DNA"/>
</dbReference>
<keyword evidence="6" id="KW-0408">Iron</keyword>
<keyword evidence="10 11" id="KW-0998">Cell outer membrane</keyword>
<dbReference type="PROSITE" id="PS52016">
    <property type="entry name" value="TONB_DEPENDENT_REC_3"/>
    <property type="match status" value="1"/>
</dbReference>
<evidence type="ECO:0000259" key="14">
    <source>
        <dbReference type="Pfam" id="PF07715"/>
    </source>
</evidence>
<comment type="caution">
    <text evidence="15">The sequence shown here is derived from an EMBL/GenBank/DDBJ whole genome shotgun (WGS) entry which is preliminary data.</text>
</comment>
<sequence length="729" mass="81671">MAQKVQLSGSVFSDKGKPLPGANIVTENGLGTSSNLLGNYNLNLNPGIYTLNISYIGYETISREVILEQNQNSSLNFYLTESQIELSDVVVSSNENENTEKISAIDIKLRPIQTSQDILRMVPGLFIAQHAGGGKAEQIFLRGFDIDHGTDIALSVDGMPVNMVSHAHGQGYSDLHFLIPETIEKVNFNKGPYYADQGNFNTAGFAEFKTKSFLDKSSVKLEGGQFGTIRSVAMIDLIEEKENQDLYIASEFYLTDGYFESPQNFSRLNLMAKYSGRLEDNSLVEVSASTFSSKWDASGQIPERAVESGLISRFGSIDDTEGGETSRTNLNVKYLKALDENSTLSQQVYAIDYKFNLVSNFTFFLEDPVNGDQITQSEHRKIYGYNGSYKREDRIGGLNLLSELGAGVRYDDINDIRLSKTINRREVVSDLARGDVDEYNLHAYLSETMFFSPRLSLTGSIRFDYFTFNYVDALKPNYEREQVSQGIASPKLIFNYKASNNLNLFAKGGIGFHSNDTRVVVAQQGEEILPKAYSADLGATYKPFPNLAINTALWYLYLEQEFVYVGDAGIVEPSGRTERKGIDISFRYQLLDWLYFDTDLNFTDPVALDEAEGENHIPLAPTFTSIGGLSFQLDNGLNGSLRYRYLGDRAANEDNSLTAEGYFLMDAVVNYTKPKYQVGISIENILNEEWKEAQFETESRLFNEPEPVSEIHFTPGSPFFARVNVSYFF</sequence>
<dbReference type="Pfam" id="PF07715">
    <property type="entry name" value="Plug"/>
    <property type="match status" value="1"/>
</dbReference>
<dbReference type="InterPro" id="IPR012910">
    <property type="entry name" value="Plug_dom"/>
</dbReference>
<keyword evidence="4" id="KW-0410">Iron transport</keyword>
<feature type="domain" description="TonB-dependent receptor-like beta-barrel" evidence="13">
    <location>
        <begin position="311"/>
        <end position="685"/>
    </location>
</feature>
<dbReference type="Pfam" id="PF00593">
    <property type="entry name" value="TonB_dep_Rec_b-barrel"/>
    <property type="match status" value="1"/>
</dbReference>
<proteinExistence type="inferred from homology"/>
<gene>
    <name evidence="15" type="primary">nicT</name>
    <name evidence="15" type="ORF">GCM10011506_30760</name>
</gene>